<accession>A0A7D5GMF0</accession>
<dbReference type="RefSeq" id="WP_179170281.1">
    <property type="nucleotide sequence ID" value="NZ_CP058529.1"/>
</dbReference>
<dbReference type="Gene3D" id="1.10.10.10">
    <property type="entry name" value="Winged helix-like DNA-binding domain superfamily/Winged helix DNA-binding domain"/>
    <property type="match status" value="1"/>
</dbReference>
<reference evidence="2 3" key="1">
    <citation type="submission" date="2020-07" db="EMBL/GenBank/DDBJ databases">
        <title>Gai3-2, isolated from salt lake.</title>
        <authorList>
            <person name="Cui H."/>
            <person name="Shi X."/>
        </authorList>
    </citation>
    <scope>NUCLEOTIDE SEQUENCE [LARGE SCALE GENOMIC DNA]</scope>
    <source>
        <strain evidence="2 3">Gai3-2</strain>
    </source>
</reference>
<dbReference type="Proteomes" id="UP000509750">
    <property type="component" value="Chromosome"/>
</dbReference>
<dbReference type="InterPro" id="IPR036390">
    <property type="entry name" value="WH_DNA-bd_sf"/>
</dbReference>
<dbReference type="InterPro" id="IPR002831">
    <property type="entry name" value="Tscrpt_reg_TrmB_N"/>
</dbReference>
<evidence type="ECO:0000259" key="1">
    <source>
        <dbReference type="Pfam" id="PF01978"/>
    </source>
</evidence>
<dbReference type="SUPFAM" id="SSF46785">
    <property type="entry name" value="Winged helix' DNA-binding domain"/>
    <property type="match status" value="1"/>
</dbReference>
<dbReference type="OrthoDB" id="96194at2157"/>
<feature type="domain" description="Transcription regulator TrmB N-terminal" evidence="1">
    <location>
        <begin position="11"/>
        <end position="77"/>
    </location>
</feature>
<proteinExistence type="predicted"/>
<gene>
    <name evidence="2" type="ORF">HUG10_14665</name>
</gene>
<keyword evidence="3" id="KW-1185">Reference proteome</keyword>
<evidence type="ECO:0000313" key="3">
    <source>
        <dbReference type="Proteomes" id="UP000509750"/>
    </source>
</evidence>
<dbReference type="InterPro" id="IPR051797">
    <property type="entry name" value="TrmB-like"/>
</dbReference>
<dbReference type="Pfam" id="PF01978">
    <property type="entry name" value="TrmB"/>
    <property type="match status" value="1"/>
</dbReference>
<sequence>MDGERDPSDLLDALELTEYEERALERLIELGRTTAPDLSEATGVPKARIYGVLEELGNAGYIKVIPGRPKQYQPKPPAEILDRAVENRRQSYETYRSDVEEIREPFLEAFGPLYERASEDISPTEELFHVVDVGEASERETRALYGEAEERVHVLTKSFEYFDAIEPAFTAAYERGCELGVLFLDPSFLSAENAAVQERMVEHLCGGYPDVALRFSTTRLPWRGTIADPSLEYDSGRAVLLVEEEDIPLHKRQAAVTGNASFVAGLERYFDLTWEYDTLETDPYGGA</sequence>
<evidence type="ECO:0000313" key="2">
    <source>
        <dbReference type="EMBL" id="QLG28707.1"/>
    </source>
</evidence>
<protein>
    <submittedName>
        <fullName evidence="2">TrmB family transcriptional regulator</fullName>
    </submittedName>
</protein>
<dbReference type="AlphaFoldDB" id="A0A7D5GMF0"/>
<dbReference type="KEGG" id="halg:HUG10_14665"/>
<organism evidence="2 3">
    <name type="scientific">Halorarum halophilum</name>
    <dbReference type="NCBI Taxonomy" id="2743090"/>
    <lineage>
        <taxon>Archaea</taxon>
        <taxon>Methanobacteriati</taxon>
        <taxon>Methanobacteriota</taxon>
        <taxon>Stenosarchaea group</taxon>
        <taxon>Halobacteria</taxon>
        <taxon>Halobacteriales</taxon>
        <taxon>Haloferacaceae</taxon>
        <taxon>Halorarum</taxon>
    </lineage>
</organism>
<dbReference type="PANTHER" id="PTHR34293">
    <property type="entry name" value="HTH-TYPE TRANSCRIPTIONAL REGULATOR TRMBL2"/>
    <property type="match status" value="1"/>
</dbReference>
<dbReference type="InterPro" id="IPR036388">
    <property type="entry name" value="WH-like_DNA-bd_sf"/>
</dbReference>
<dbReference type="PANTHER" id="PTHR34293:SF1">
    <property type="entry name" value="HTH-TYPE TRANSCRIPTIONAL REGULATOR TRMBL2"/>
    <property type="match status" value="1"/>
</dbReference>
<dbReference type="GeneID" id="56030100"/>
<dbReference type="EMBL" id="CP058529">
    <property type="protein sequence ID" value="QLG28707.1"/>
    <property type="molecule type" value="Genomic_DNA"/>
</dbReference>
<name>A0A7D5GMF0_9EURY</name>